<keyword evidence="3" id="KW-0808">Transferase</keyword>
<dbReference type="EMBL" id="JXTI01000128">
    <property type="protein sequence ID" value="KWX12252.1"/>
    <property type="molecule type" value="Genomic_DNA"/>
</dbReference>
<evidence type="ECO:0000313" key="3">
    <source>
        <dbReference type="EMBL" id="KWX12252.1"/>
    </source>
</evidence>
<dbReference type="InterPro" id="IPR011009">
    <property type="entry name" value="Kinase-like_dom_sf"/>
</dbReference>
<dbReference type="OrthoDB" id="194358at2759"/>
<dbReference type="GO" id="GO:0005524">
    <property type="term" value="F:ATP binding"/>
    <property type="evidence" value="ECO:0007669"/>
    <property type="project" value="InterPro"/>
</dbReference>
<protein>
    <submittedName>
        <fullName evidence="3">Kinase/ NEK / Serine/threonine protein kinase</fullName>
    </submittedName>
</protein>
<dbReference type="InterPro" id="IPR000719">
    <property type="entry name" value="Prot_kinase_dom"/>
</dbReference>
<name>A0A132NRA7_GIAIN</name>
<reference evidence="3 4" key="1">
    <citation type="journal article" date="2015" name="Mol. Biochem. Parasitol.">
        <title>Identification of polymorphic genes for use in assemblage B genotyping assays through comparative genomics of multiple assemblage B Giardia duodenalis isolates.</title>
        <authorList>
            <person name="Wielinga C."/>
            <person name="Thompson R.C."/>
            <person name="Monis P."/>
            <person name="Ryan U."/>
        </authorList>
    </citation>
    <scope>NUCLEOTIDE SEQUENCE [LARGE SCALE GENOMIC DNA]</scope>
    <source>
        <strain evidence="3 4">BAH15c1</strain>
    </source>
</reference>
<dbReference type="SUPFAM" id="SSF56112">
    <property type="entry name" value="Protein kinase-like (PK-like)"/>
    <property type="match status" value="1"/>
</dbReference>
<comment type="caution">
    <text evidence="3">The sequence shown here is derived from an EMBL/GenBank/DDBJ whole genome shotgun (WGS) entry which is preliminary data.</text>
</comment>
<evidence type="ECO:0000256" key="1">
    <source>
        <dbReference type="PROSITE-ProRule" id="PRU00023"/>
    </source>
</evidence>
<feature type="domain" description="Protein kinase" evidence="2">
    <location>
        <begin position="1"/>
        <end position="231"/>
    </location>
</feature>
<dbReference type="AlphaFoldDB" id="A0A132NRA7"/>
<gene>
    <name evidence="3" type="ORF">QR46_3797</name>
</gene>
<dbReference type="VEuPathDB" id="GiardiaDB:QR46_3797"/>
<proteinExistence type="predicted"/>
<keyword evidence="3" id="KW-0723">Serine/threonine-protein kinase</keyword>
<dbReference type="PROSITE" id="PS50011">
    <property type="entry name" value="PROTEIN_KINASE_DOM"/>
    <property type="match status" value="1"/>
</dbReference>
<evidence type="ECO:0000313" key="4">
    <source>
        <dbReference type="Proteomes" id="UP000070089"/>
    </source>
</evidence>
<keyword evidence="3" id="KW-0418">Kinase</keyword>
<feature type="repeat" description="ANK" evidence="1">
    <location>
        <begin position="436"/>
        <end position="468"/>
    </location>
</feature>
<sequence length="682" mass="76274">MDPVAVVSSGPQWISYAVRDVLTVEAPLAHLSQDERDALAAGIVTLLDFHHDNISRYTLVFSNENCIYFQLERYQWTLRDLLDEHRRTRQPIALGVTFSVLLGVTKALEYFHSKNVIHCHVAPELIVLDNGICLAGYELHLINRHKEKDTRVDIWGLAAVVYELSTLQELQLPRHPIQRTLDNALSQLDKISDPQLRAFLRQMLTLDHINVRELIEPLEKHLQSHPEHAWYPTLDELGSKWLSPTNGTIKSIHQSLSFTRAEATSMFSDLHAAISAFVHHGSRWVRQYAVAVLAHIEEAGDGRAILSLLESKHNGKYILTTERAALIHIFAEKEGDRLLDSGYTRGYIRALVGLPTADLEVQPDGWNSWFRYAEQGNIRCMENLFDCAKARLHVDLVRNYITRTGSTALMIASILNYVRAAKALASFEHSILDLQSTKSALMIAVEYGHVDIVQVLAEFEARLQTSDGKTALMLAANCNNFGAAKVLSTYEAGMQDKTGTTALMQAARYGHLDLVKVLAIREAGMQNYYGQTALMIAAKYNHQSIIDHLLSSEVAIQSTSHYTLLMAAAEGGNVELVQKFISGHKGQQDKEGMTAMMYAARRDHDKIVEALLQDESRMQNNTGDTALILAAKFNCAKAATLLAPFEKGVRNSTGETARACAIRKSFQQIVELLQEYSEESEE</sequence>
<dbReference type="Proteomes" id="UP000070089">
    <property type="component" value="Unassembled WGS sequence"/>
</dbReference>
<dbReference type="SMART" id="SM00248">
    <property type="entry name" value="ANK"/>
    <property type="match status" value="10"/>
</dbReference>
<evidence type="ECO:0000259" key="2">
    <source>
        <dbReference type="PROSITE" id="PS50011"/>
    </source>
</evidence>
<dbReference type="PANTHER" id="PTHR24120:SF4">
    <property type="entry name" value="GH07239P"/>
    <property type="match status" value="1"/>
</dbReference>
<accession>A0A132NRA7</accession>
<organism evidence="3 4">
    <name type="scientific">Giardia duodenalis assemblage B</name>
    <dbReference type="NCBI Taxonomy" id="1394984"/>
    <lineage>
        <taxon>Eukaryota</taxon>
        <taxon>Metamonada</taxon>
        <taxon>Diplomonadida</taxon>
        <taxon>Hexamitidae</taxon>
        <taxon>Giardiinae</taxon>
        <taxon>Giardia</taxon>
    </lineage>
</organism>
<dbReference type="InterPro" id="IPR036770">
    <property type="entry name" value="Ankyrin_rpt-contain_sf"/>
</dbReference>
<dbReference type="Gene3D" id="1.25.40.20">
    <property type="entry name" value="Ankyrin repeat-containing domain"/>
    <property type="match status" value="3"/>
</dbReference>
<dbReference type="PANTHER" id="PTHR24120">
    <property type="entry name" value="GH07239P"/>
    <property type="match status" value="1"/>
</dbReference>
<dbReference type="InterPro" id="IPR002110">
    <property type="entry name" value="Ankyrin_rpt"/>
</dbReference>
<dbReference type="Gene3D" id="1.10.510.10">
    <property type="entry name" value="Transferase(Phosphotransferase) domain 1"/>
    <property type="match status" value="1"/>
</dbReference>
<dbReference type="SUPFAM" id="SSF48403">
    <property type="entry name" value="Ankyrin repeat"/>
    <property type="match status" value="1"/>
</dbReference>
<dbReference type="SMART" id="SM00220">
    <property type="entry name" value="S_TKc"/>
    <property type="match status" value="1"/>
</dbReference>
<dbReference type="Gene3D" id="3.30.200.20">
    <property type="entry name" value="Phosphorylase Kinase, domain 1"/>
    <property type="match status" value="1"/>
</dbReference>
<feature type="repeat" description="ANK" evidence="1">
    <location>
        <begin position="529"/>
        <end position="561"/>
    </location>
</feature>
<dbReference type="PROSITE" id="PS50088">
    <property type="entry name" value="ANK_REPEAT"/>
    <property type="match status" value="2"/>
</dbReference>
<dbReference type="GO" id="GO:0004674">
    <property type="term" value="F:protein serine/threonine kinase activity"/>
    <property type="evidence" value="ECO:0007669"/>
    <property type="project" value="UniProtKB-KW"/>
</dbReference>
<dbReference type="Pfam" id="PF12796">
    <property type="entry name" value="Ank_2"/>
    <property type="match status" value="3"/>
</dbReference>
<keyword evidence="1" id="KW-0040">ANK repeat</keyword>